<organism evidence="2 3">
    <name type="scientific">Kushneria sinocarnis</name>
    <dbReference type="NCBI Taxonomy" id="595502"/>
    <lineage>
        <taxon>Bacteria</taxon>
        <taxon>Pseudomonadati</taxon>
        <taxon>Pseudomonadota</taxon>
        <taxon>Gammaproteobacteria</taxon>
        <taxon>Oceanospirillales</taxon>
        <taxon>Halomonadaceae</taxon>
        <taxon>Kushneria</taxon>
    </lineage>
</organism>
<dbReference type="InterPro" id="IPR047976">
    <property type="entry name" value="Anti_VapB2-like"/>
</dbReference>
<sequence length="78" mass="8889">MNTKLFLSNKSQAVRLPKAVAFPEEVSEVTIITLGRSRLITPSGNLWDDFFDPDESRAVSADFMESRDQPEPQQRETF</sequence>
<dbReference type="PANTHER" id="PTHR37550:SF3">
    <property type="entry name" value="ANTITOXIN VAPB1"/>
    <property type="match status" value="1"/>
</dbReference>
<evidence type="ECO:0000313" key="3">
    <source>
        <dbReference type="Proteomes" id="UP000281975"/>
    </source>
</evidence>
<evidence type="ECO:0000313" key="2">
    <source>
        <dbReference type="EMBL" id="RKR06719.1"/>
    </source>
</evidence>
<dbReference type="InterPro" id="IPR051734">
    <property type="entry name" value="VapB_TA_antitoxins"/>
</dbReference>
<dbReference type="OrthoDB" id="5298361at2"/>
<dbReference type="NCBIfam" id="NF040493">
    <property type="entry name" value="TA_anti_VapB"/>
    <property type="match status" value="1"/>
</dbReference>
<proteinExistence type="predicted"/>
<accession>A0A420WZQ9</accession>
<dbReference type="Gene3D" id="2.10.260.10">
    <property type="match status" value="1"/>
</dbReference>
<dbReference type="AlphaFoldDB" id="A0A420WZQ9"/>
<dbReference type="Proteomes" id="UP000281975">
    <property type="component" value="Unassembled WGS sequence"/>
</dbReference>
<feature type="compositionally biased region" description="Basic and acidic residues" evidence="1">
    <location>
        <begin position="64"/>
        <end position="78"/>
    </location>
</feature>
<dbReference type="RefSeq" id="WP_121171346.1">
    <property type="nucleotide sequence ID" value="NZ_RBIN01000002.1"/>
</dbReference>
<gene>
    <name evidence="2" type="ORF">C7446_0713</name>
</gene>
<comment type="caution">
    <text evidence="2">The sequence shown here is derived from an EMBL/GenBank/DDBJ whole genome shotgun (WGS) entry which is preliminary data.</text>
</comment>
<dbReference type="PANTHER" id="PTHR37550">
    <property type="entry name" value="ANTITOXIN VAPB1"/>
    <property type="match status" value="1"/>
</dbReference>
<name>A0A420WZQ9_9GAMM</name>
<feature type="region of interest" description="Disordered" evidence="1">
    <location>
        <begin position="58"/>
        <end position="78"/>
    </location>
</feature>
<keyword evidence="3" id="KW-1185">Reference proteome</keyword>
<evidence type="ECO:0000256" key="1">
    <source>
        <dbReference type="SAM" id="MobiDB-lite"/>
    </source>
</evidence>
<protein>
    <submittedName>
        <fullName evidence="2">Antitoxin VapB</fullName>
    </submittedName>
</protein>
<reference evidence="2 3" key="1">
    <citation type="submission" date="2018-10" db="EMBL/GenBank/DDBJ databases">
        <title>Genomic Encyclopedia of Type Strains, Phase IV (KMG-IV): sequencing the most valuable type-strain genomes for metagenomic binning, comparative biology and taxonomic classification.</title>
        <authorList>
            <person name="Goeker M."/>
        </authorList>
    </citation>
    <scope>NUCLEOTIDE SEQUENCE [LARGE SCALE GENOMIC DNA]</scope>
    <source>
        <strain evidence="2 3">DSM 23229</strain>
    </source>
</reference>
<dbReference type="EMBL" id="RBIN01000002">
    <property type="protein sequence ID" value="RKR06719.1"/>
    <property type="molecule type" value="Genomic_DNA"/>
</dbReference>